<dbReference type="PIRSF" id="PIRSF005384">
    <property type="entry name" value="RpiB_LacA_B"/>
    <property type="match status" value="1"/>
</dbReference>
<dbReference type="SUPFAM" id="SSF89623">
    <property type="entry name" value="Ribose/Galactose isomerase RpiB/AlsB"/>
    <property type="match status" value="1"/>
</dbReference>
<feature type="binding site" evidence="4">
    <location>
        <position position="125"/>
    </location>
    <ligand>
        <name>D-ribulose 5-phosphate</name>
        <dbReference type="ChEBI" id="CHEBI:58121"/>
    </ligand>
</feature>
<name>A0A098EDL6_ANAPH</name>
<evidence type="ECO:0000256" key="2">
    <source>
        <dbReference type="ARBA" id="ARBA00023235"/>
    </source>
</evidence>
<reference evidence="5 6" key="1">
    <citation type="submission" date="2014-09" db="EMBL/GenBank/DDBJ databases">
        <authorList>
            <person name="Loux Valentin"/>
            <person name="Dugat Thibaut"/>
        </authorList>
    </citation>
    <scope>NUCLEOTIDE SEQUENCE [LARGE SCALE GENOMIC DNA]</scope>
    <source>
        <strain evidence="5 6">BOV-10_179</strain>
    </source>
</reference>
<comment type="similarity">
    <text evidence="1">Belongs to the LacAB/RpiB family.</text>
</comment>
<dbReference type="GO" id="GO:0004751">
    <property type="term" value="F:ribose-5-phosphate isomerase activity"/>
    <property type="evidence" value="ECO:0007669"/>
    <property type="project" value="UniProtKB-EC"/>
</dbReference>
<proteinExistence type="inferred from homology"/>
<feature type="binding site" evidence="4">
    <location>
        <position position="148"/>
    </location>
    <ligand>
        <name>D-ribulose 5-phosphate</name>
        <dbReference type="ChEBI" id="CHEBI:58121"/>
    </ligand>
</feature>
<organism evidence="5 6">
    <name type="scientific">Anaplasma phagocytophilum</name>
    <name type="common">Ehrlichia phagocytophila</name>
    <dbReference type="NCBI Taxonomy" id="948"/>
    <lineage>
        <taxon>Bacteria</taxon>
        <taxon>Pseudomonadati</taxon>
        <taxon>Pseudomonadota</taxon>
        <taxon>Alphaproteobacteria</taxon>
        <taxon>Rickettsiales</taxon>
        <taxon>Anaplasmataceae</taxon>
        <taxon>Anaplasma</taxon>
        <taxon>phagocytophilum group</taxon>
    </lineage>
</organism>
<dbReference type="EC" id="5.3.1.6" evidence="5"/>
<dbReference type="AlphaFoldDB" id="A0A098EDL6"/>
<evidence type="ECO:0000256" key="3">
    <source>
        <dbReference type="PIRSR" id="PIRSR005384-1"/>
    </source>
</evidence>
<dbReference type="NCBIfam" id="NF004051">
    <property type="entry name" value="PRK05571.1"/>
    <property type="match status" value="1"/>
</dbReference>
<evidence type="ECO:0000256" key="4">
    <source>
        <dbReference type="PIRSR" id="PIRSR005384-2"/>
    </source>
</evidence>
<dbReference type="NCBIfam" id="TIGR00689">
    <property type="entry name" value="rpiB_lacA_lacB"/>
    <property type="match status" value="1"/>
</dbReference>
<evidence type="ECO:0000256" key="1">
    <source>
        <dbReference type="ARBA" id="ARBA00008754"/>
    </source>
</evidence>
<feature type="active site" description="Proton acceptor" evidence="3">
    <location>
        <position position="81"/>
    </location>
</feature>
<dbReference type="GO" id="GO:0005975">
    <property type="term" value="P:carbohydrate metabolic process"/>
    <property type="evidence" value="ECO:0007669"/>
    <property type="project" value="InterPro"/>
</dbReference>
<dbReference type="InterPro" id="IPR036569">
    <property type="entry name" value="RpiB_LacA_LacB_sf"/>
</dbReference>
<sequence>MFFSKVILSIDNKVLVVKRVFLSSDHAGVELRLFLSAYLRDLGCEVFDCGCDPKEHSVDYPDYVHDVVREVSDTSFGVLICGTGIGMSIAANRHKNIRAALCSSTMLAKLSREHNDANVLCFGSRYIDPDTAQSVLYTFMTTAFLGGRHAVRVQKLGE</sequence>
<feature type="active site" description="Proton donor" evidence="3">
    <location>
        <position position="114"/>
    </location>
</feature>
<evidence type="ECO:0000313" key="6">
    <source>
        <dbReference type="Proteomes" id="UP000055047"/>
    </source>
</evidence>
<dbReference type="Gene3D" id="3.40.1400.10">
    <property type="entry name" value="Sugar-phosphate isomerase, RpiB/LacA/LacB"/>
    <property type="match status" value="1"/>
</dbReference>
<protein>
    <submittedName>
        <fullName evidence="5">Ribose 5-phosphate isomerase B</fullName>
        <ecNumber evidence="5">5.3.1.6</ecNumber>
    </submittedName>
</protein>
<feature type="binding site" evidence="4">
    <location>
        <begin position="25"/>
        <end position="26"/>
    </location>
    <ligand>
        <name>D-ribulose 5-phosphate</name>
        <dbReference type="ChEBI" id="CHEBI:58121"/>
    </ligand>
</feature>
<dbReference type="EMBL" id="CCXQ01000009">
    <property type="protein sequence ID" value="CEG20399.1"/>
    <property type="molecule type" value="Genomic_DNA"/>
</dbReference>
<keyword evidence="2 5" id="KW-0413">Isomerase</keyword>
<dbReference type="Pfam" id="PF02502">
    <property type="entry name" value="LacAB_rpiB"/>
    <property type="match status" value="1"/>
</dbReference>
<dbReference type="Proteomes" id="UP000055047">
    <property type="component" value="Unassembled WGS sequence"/>
</dbReference>
<dbReference type="NCBIfam" id="TIGR01120">
    <property type="entry name" value="rpiB"/>
    <property type="match status" value="1"/>
</dbReference>
<feature type="binding site" evidence="4">
    <location>
        <position position="115"/>
    </location>
    <ligand>
        <name>D-ribulose 5-phosphate</name>
        <dbReference type="ChEBI" id="CHEBI:58121"/>
    </ligand>
</feature>
<dbReference type="PANTHER" id="PTHR30345">
    <property type="entry name" value="RIBOSE-5-PHOSPHATE ISOMERASE B"/>
    <property type="match status" value="1"/>
</dbReference>
<evidence type="ECO:0000313" key="5">
    <source>
        <dbReference type="EMBL" id="CEG20399.1"/>
    </source>
</evidence>
<dbReference type="InterPro" id="IPR004785">
    <property type="entry name" value="RpiB"/>
</dbReference>
<gene>
    <name evidence="5" type="primary">rpiB</name>
    <name evidence="5" type="ORF">ANAPHAGO_00381</name>
</gene>
<feature type="binding site" evidence="4">
    <location>
        <position position="152"/>
    </location>
    <ligand>
        <name>D-ribulose 5-phosphate</name>
        <dbReference type="ChEBI" id="CHEBI:58121"/>
    </ligand>
</feature>
<dbReference type="InterPro" id="IPR003500">
    <property type="entry name" value="RpiB_LacA_LacB"/>
</dbReference>
<dbReference type="PANTHER" id="PTHR30345:SF0">
    <property type="entry name" value="DNA DAMAGE-REPAIR_TOLERATION PROTEIN DRT102"/>
    <property type="match status" value="1"/>
</dbReference>
<feature type="binding site" evidence="4">
    <location>
        <begin position="82"/>
        <end position="86"/>
    </location>
    <ligand>
        <name>D-ribulose 5-phosphate</name>
        <dbReference type="ChEBI" id="CHEBI:58121"/>
    </ligand>
</feature>
<accession>A0A098EDL6</accession>